<comment type="subcellular location">
    <subcellularLocation>
        <location evidence="1">Secreted</location>
    </subcellularLocation>
</comment>
<dbReference type="GO" id="GO:0005504">
    <property type="term" value="F:fatty acid binding"/>
    <property type="evidence" value="ECO:0007669"/>
    <property type="project" value="TreeGrafter"/>
</dbReference>
<dbReference type="GO" id="GO:0042157">
    <property type="term" value="P:lipoprotein metabolic process"/>
    <property type="evidence" value="ECO:0007669"/>
    <property type="project" value="InterPro"/>
</dbReference>
<feature type="signal peptide" evidence="7">
    <location>
        <begin position="1"/>
        <end position="26"/>
    </location>
</feature>
<dbReference type="GO" id="GO:0004859">
    <property type="term" value="F:phospholipase inhibitor activity"/>
    <property type="evidence" value="ECO:0007669"/>
    <property type="project" value="TreeGrafter"/>
</dbReference>
<dbReference type="Gene3D" id="4.10.260.30">
    <property type="entry name" value="Apolipoprotein C-I"/>
    <property type="match status" value="1"/>
</dbReference>
<organism evidence="8 9">
    <name type="scientific">Octodon degus</name>
    <name type="common">Degu</name>
    <name type="synonym">Sciurus degus</name>
    <dbReference type="NCBI Taxonomy" id="10160"/>
    <lineage>
        <taxon>Eukaryota</taxon>
        <taxon>Metazoa</taxon>
        <taxon>Chordata</taxon>
        <taxon>Craniata</taxon>
        <taxon>Vertebrata</taxon>
        <taxon>Euteleostomi</taxon>
        <taxon>Mammalia</taxon>
        <taxon>Eutheria</taxon>
        <taxon>Euarchontoglires</taxon>
        <taxon>Glires</taxon>
        <taxon>Rodentia</taxon>
        <taxon>Hystricomorpha</taxon>
        <taxon>Octodontidae</taxon>
        <taxon>Octodon</taxon>
    </lineage>
</organism>
<keyword evidence="3" id="KW-0813">Transport</keyword>
<dbReference type="InterPro" id="IPR006781">
    <property type="entry name" value="ApoC-I"/>
</dbReference>
<evidence type="ECO:0000256" key="3">
    <source>
        <dbReference type="ARBA" id="ARBA00022448"/>
    </source>
</evidence>
<comment type="similarity">
    <text evidence="2">Belongs to the apolipoprotein C1 family.</text>
</comment>
<gene>
    <name evidence="9" type="primary">Apoc1</name>
</gene>
<dbReference type="Pfam" id="PF04691">
    <property type="entry name" value="ApoC-I"/>
    <property type="match status" value="1"/>
</dbReference>
<dbReference type="GO" id="GO:0050995">
    <property type="term" value="P:negative regulation of lipid catabolic process"/>
    <property type="evidence" value="ECO:0007669"/>
    <property type="project" value="TreeGrafter"/>
</dbReference>
<keyword evidence="6" id="KW-0445">Lipid transport</keyword>
<evidence type="ECO:0000256" key="6">
    <source>
        <dbReference type="ARBA" id="ARBA00023055"/>
    </source>
</evidence>
<dbReference type="GO" id="GO:0032375">
    <property type="term" value="P:negative regulation of cholesterol transport"/>
    <property type="evidence" value="ECO:0007669"/>
    <property type="project" value="TreeGrafter"/>
</dbReference>
<evidence type="ECO:0000313" key="9">
    <source>
        <dbReference type="RefSeq" id="XP_004644378.1"/>
    </source>
</evidence>
<dbReference type="GO" id="GO:0034447">
    <property type="term" value="P:very-low-density lipoprotein particle clearance"/>
    <property type="evidence" value="ECO:0007669"/>
    <property type="project" value="TreeGrafter"/>
</dbReference>
<dbReference type="AlphaFoldDB" id="A0A6P3FPW2"/>
<evidence type="ECO:0000256" key="2">
    <source>
        <dbReference type="ARBA" id="ARBA00009204"/>
    </source>
</evidence>
<dbReference type="GO" id="GO:0006869">
    <property type="term" value="P:lipid transport"/>
    <property type="evidence" value="ECO:0007669"/>
    <property type="project" value="UniProtKB-KW"/>
</dbReference>
<dbReference type="PANTHER" id="PTHR16565:SF2">
    <property type="entry name" value="APOLIPOPROTEIN C-I"/>
    <property type="match status" value="1"/>
</dbReference>
<dbReference type="InterPro" id="IPR043081">
    <property type="entry name" value="ApoC-1_sf"/>
</dbReference>
<dbReference type="InParanoid" id="A0A6P3FPW2"/>
<evidence type="ECO:0000256" key="5">
    <source>
        <dbReference type="ARBA" id="ARBA00022729"/>
    </source>
</evidence>
<dbReference type="GO" id="GO:0034361">
    <property type="term" value="C:very-low-density lipoprotein particle"/>
    <property type="evidence" value="ECO:0007669"/>
    <property type="project" value="TreeGrafter"/>
</dbReference>
<evidence type="ECO:0000256" key="7">
    <source>
        <dbReference type="SAM" id="SignalP"/>
    </source>
</evidence>
<dbReference type="RefSeq" id="XP_004644378.1">
    <property type="nucleotide sequence ID" value="XM_004644321.2"/>
</dbReference>
<dbReference type="PANTHER" id="PTHR16565">
    <property type="entry name" value="APOLIPOPROTEIN C-I"/>
    <property type="match status" value="1"/>
</dbReference>
<keyword evidence="5 7" id="KW-0732">Signal</keyword>
<evidence type="ECO:0000313" key="8">
    <source>
        <dbReference type="Proteomes" id="UP000515203"/>
    </source>
</evidence>
<dbReference type="GO" id="GO:0006641">
    <property type="term" value="P:triglyceride metabolic process"/>
    <property type="evidence" value="ECO:0007669"/>
    <property type="project" value="TreeGrafter"/>
</dbReference>
<dbReference type="Proteomes" id="UP000515203">
    <property type="component" value="Unplaced"/>
</dbReference>
<dbReference type="CTD" id="341"/>
<name>A0A6P3FPW2_OCTDE</name>
<accession>A0A6P3FPW2</accession>
<dbReference type="OrthoDB" id="8941712at2759"/>
<dbReference type="GO" id="GO:0034364">
    <property type="term" value="C:high-density lipoprotein particle"/>
    <property type="evidence" value="ECO:0007669"/>
    <property type="project" value="TreeGrafter"/>
</dbReference>
<dbReference type="FunCoup" id="A0A6P3FPW2">
    <property type="interactions" value="11"/>
</dbReference>
<proteinExistence type="inferred from homology"/>
<dbReference type="GO" id="GO:0010916">
    <property type="term" value="P:negative regulation of very-low-density lipoprotein particle clearance"/>
    <property type="evidence" value="ECO:0007669"/>
    <property type="project" value="TreeGrafter"/>
</dbReference>
<keyword evidence="4" id="KW-0964">Secreted</keyword>
<reference evidence="9" key="1">
    <citation type="submission" date="2025-08" db="UniProtKB">
        <authorList>
            <consortium name="RefSeq"/>
        </authorList>
    </citation>
    <scope>IDENTIFICATION</scope>
</reference>
<sequence length="88" mass="9757">MRLLLSLPVLGLVLFMALAGPAPAQAAPDLTNTWEDFPAKLKEFGSTLEDKARAAIERIKQSDLPGKTRSWFSETFSKVQEKFKATFS</sequence>
<evidence type="ECO:0000256" key="4">
    <source>
        <dbReference type="ARBA" id="ARBA00022525"/>
    </source>
</evidence>
<feature type="chain" id="PRO_5027836032" evidence="7">
    <location>
        <begin position="27"/>
        <end position="88"/>
    </location>
</feature>
<dbReference type="GeneID" id="101592639"/>
<evidence type="ECO:0000256" key="1">
    <source>
        <dbReference type="ARBA" id="ARBA00004613"/>
    </source>
</evidence>
<protein>
    <submittedName>
        <fullName evidence="9">Apolipoprotein C-I</fullName>
    </submittedName>
</protein>
<keyword evidence="8" id="KW-1185">Reference proteome</keyword>